<dbReference type="InterPro" id="IPR020030">
    <property type="entry name" value="Pseudaminic_synth_PseI"/>
</dbReference>
<dbReference type="PANTHER" id="PTHR42966:SF2">
    <property type="entry name" value="PSEUDAMINIC ACID SYNTHASE"/>
    <property type="match status" value="1"/>
</dbReference>
<comment type="caution">
    <text evidence="2">The sequence shown here is derived from an EMBL/GenBank/DDBJ whole genome shotgun (WGS) entry which is preliminary data.</text>
</comment>
<dbReference type="EMBL" id="BAVS01000006">
    <property type="protein sequence ID" value="GAE92674.1"/>
    <property type="molecule type" value="Genomic_DNA"/>
</dbReference>
<feature type="domain" description="AFP-like" evidence="1">
    <location>
        <begin position="295"/>
        <end position="351"/>
    </location>
</feature>
<dbReference type="SMART" id="SM00858">
    <property type="entry name" value="SAF"/>
    <property type="match status" value="1"/>
</dbReference>
<dbReference type="PROSITE" id="PS50844">
    <property type="entry name" value="AFP_LIKE"/>
    <property type="match status" value="1"/>
</dbReference>
<dbReference type="InterPro" id="IPR013132">
    <property type="entry name" value="PseI/NeuA/B-like_N"/>
</dbReference>
<dbReference type="InterPro" id="IPR036732">
    <property type="entry name" value="AFP_Neu5c_C_sf"/>
</dbReference>
<name>W4VIT8_9BACI</name>
<dbReference type="InterPro" id="IPR006190">
    <property type="entry name" value="SAF_AFP_Neu5Ac"/>
</dbReference>
<dbReference type="eggNOG" id="COG2089">
    <property type="taxonomic scope" value="Bacteria"/>
</dbReference>
<dbReference type="InterPro" id="IPR013785">
    <property type="entry name" value="Aldolase_TIM"/>
</dbReference>
<dbReference type="CDD" id="cd11615">
    <property type="entry name" value="SAF_NeuB_like"/>
    <property type="match status" value="1"/>
</dbReference>
<dbReference type="SUPFAM" id="SSF51569">
    <property type="entry name" value="Aldolase"/>
    <property type="match status" value="1"/>
</dbReference>
<dbReference type="Gene3D" id="3.20.20.70">
    <property type="entry name" value="Aldolase class I"/>
    <property type="match status" value="1"/>
</dbReference>
<evidence type="ECO:0000313" key="3">
    <source>
        <dbReference type="Proteomes" id="UP000019102"/>
    </source>
</evidence>
<accession>W4VIT8</accession>
<dbReference type="STRING" id="1298598.JCM21714_1685"/>
<dbReference type="AlphaFoldDB" id="W4VIT8"/>
<dbReference type="NCBIfam" id="TIGR03586">
    <property type="entry name" value="PseI"/>
    <property type="match status" value="1"/>
</dbReference>
<sequence>MSDITILHKKIGMKYSPFIIAEMSGNHNQSLFTAMKIVEAAAIAGADALKIQTYTADTMTISTRSTDFVVSDKKSPWHNQSLHELYQQAYTPWEWHQAIFDRCKELGMIGFSSPFDESAVDFLETLNVPPCYKIASFECTDIPLIKKVASTKKPMIISTGMSSIAEIDETVLTAKNAGCEDIILLKCTSTYPASPMHSNLKTIPNMKEVFQCQVGLSDHTLGIGTAIASVVLGASVIEKHLTLSREDGGVDASFSLEPHELRMLVEESKSAWQAIGNVHYGPTEAEINSKSYRRSLYITEDMQKGEELTKSNLRVIRPGFGLAPKYYDVLLGKKVNKNISRGTALTWDIVE</sequence>
<dbReference type="InterPro" id="IPR013974">
    <property type="entry name" value="SAF"/>
</dbReference>
<evidence type="ECO:0000313" key="2">
    <source>
        <dbReference type="EMBL" id="GAE92674.1"/>
    </source>
</evidence>
<gene>
    <name evidence="2" type="ORF">JCM21714_1685</name>
</gene>
<dbReference type="RefSeq" id="WP_035722726.1">
    <property type="nucleotide sequence ID" value="NZ_BAVS01000006.1"/>
</dbReference>
<reference evidence="2 3" key="1">
    <citation type="journal article" date="2014" name="Genome Announc.">
        <title>Draft Genome Sequence of the Boron-Tolerant and Moderately Halotolerant Bacterium Gracilibacillus boraciitolerans JCM 21714T.</title>
        <authorList>
            <person name="Ahmed I."/>
            <person name="Oshima K."/>
            <person name="Suda W."/>
            <person name="Kitamura K."/>
            <person name="Iida T."/>
            <person name="Ohmori Y."/>
            <person name="Fujiwara T."/>
            <person name="Hattori M."/>
            <person name="Ohkuma M."/>
        </authorList>
    </citation>
    <scope>NUCLEOTIDE SEQUENCE [LARGE SCALE GENOMIC DNA]</scope>
    <source>
        <strain evidence="2 3">JCM 21714</strain>
    </source>
</reference>
<organism evidence="2 3">
    <name type="scientific">Gracilibacillus boraciitolerans JCM 21714</name>
    <dbReference type="NCBI Taxonomy" id="1298598"/>
    <lineage>
        <taxon>Bacteria</taxon>
        <taxon>Bacillati</taxon>
        <taxon>Bacillota</taxon>
        <taxon>Bacilli</taxon>
        <taxon>Bacillales</taxon>
        <taxon>Bacillaceae</taxon>
        <taxon>Gracilibacillus</taxon>
    </lineage>
</organism>
<proteinExistence type="predicted"/>
<dbReference type="GO" id="GO:0016051">
    <property type="term" value="P:carbohydrate biosynthetic process"/>
    <property type="evidence" value="ECO:0007669"/>
    <property type="project" value="InterPro"/>
</dbReference>
<dbReference type="Pfam" id="PF03102">
    <property type="entry name" value="NeuB"/>
    <property type="match status" value="1"/>
</dbReference>
<dbReference type="SUPFAM" id="SSF51269">
    <property type="entry name" value="AFP III-like domain"/>
    <property type="match status" value="1"/>
</dbReference>
<protein>
    <submittedName>
        <fullName evidence="2">N-acetylneuraminate synthase</fullName>
    </submittedName>
</protein>
<dbReference type="Proteomes" id="UP000019102">
    <property type="component" value="Unassembled WGS sequence"/>
</dbReference>
<dbReference type="InterPro" id="IPR051690">
    <property type="entry name" value="PseI-like"/>
</dbReference>
<dbReference type="InterPro" id="IPR057736">
    <property type="entry name" value="SAF_PseI/NeuA/NeuB"/>
</dbReference>
<dbReference type="GO" id="GO:0047444">
    <property type="term" value="F:N-acylneuraminate-9-phosphate synthase activity"/>
    <property type="evidence" value="ECO:0007669"/>
    <property type="project" value="TreeGrafter"/>
</dbReference>
<dbReference type="PANTHER" id="PTHR42966">
    <property type="entry name" value="N-ACETYLNEURAMINATE SYNTHASE"/>
    <property type="match status" value="1"/>
</dbReference>
<dbReference type="Gene3D" id="3.90.1210.10">
    <property type="entry name" value="Antifreeze-like/N-acetylneuraminic acid synthase C-terminal domain"/>
    <property type="match status" value="1"/>
</dbReference>
<dbReference type="OrthoDB" id="9814210at2"/>
<keyword evidence="3" id="KW-1185">Reference proteome</keyword>
<evidence type="ECO:0000259" key="1">
    <source>
        <dbReference type="PROSITE" id="PS50844"/>
    </source>
</evidence>
<dbReference type="Pfam" id="PF08666">
    <property type="entry name" value="SAF"/>
    <property type="match status" value="1"/>
</dbReference>